<organism evidence="1">
    <name type="scientific">marine sediment metagenome</name>
    <dbReference type="NCBI Taxonomy" id="412755"/>
    <lineage>
        <taxon>unclassified sequences</taxon>
        <taxon>metagenomes</taxon>
        <taxon>ecological metagenomes</taxon>
    </lineage>
</organism>
<dbReference type="AlphaFoldDB" id="A0A0F9BR19"/>
<protein>
    <submittedName>
        <fullName evidence="1">Uncharacterized protein</fullName>
    </submittedName>
</protein>
<proteinExistence type="predicted"/>
<accession>A0A0F9BR19</accession>
<sequence>MADTVIKPVHGTPIMAAWFKKLGLSANGPKAGLAAMKRRCWWAAGVPAVDAGSQATYPVQTGDPAFDDTNTDAYLCTVAPTANTAATFVKCNA</sequence>
<gene>
    <name evidence="1" type="ORF">LCGC14_2496950</name>
</gene>
<evidence type="ECO:0000313" key="1">
    <source>
        <dbReference type="EMBL" id="KKL16302.1"/>
    </source>
</evidence>
<name>A0A0F9BR19_9ZZZZ</name>
<reference evidence="1" key="1">
    <citation type="journal article" date="2015" name="Nature">
        <title>Complex archaea that bridge the gap between prokaryotes and eukaryotes.</title>
        <authorList>
            <person name="Spang A."/>
            <person name="Saw J.H."/>
            <person name="Jorgensen S.L."/>
            <person name="Zaremba-Niedzwiedzka K."/>
            <person name="Martijn J."/>
            <person name="Lind A.E."/>
            <person name="van Eijk R."/>
            <person name="Schleper C."/>
            <person name="Guy L."/>
            <person name="Ettema T.J."/>
        </authorList>
    </citation>
    <scope>NUCLEOTIDE SEQUENCE</scope>
</reference>
<comment type="caution">
    <text evidence="1">The sequence shown here is derived from an EMBL/GenBank/DDBJ whole genome shotgun (WGS) entry which is preliminary data.</text>
</comment>
<dbReference type="EMBL" id="LAZR01039717">
    <property type="protein sequence ID" value="KKL16302.1"/>
    <property type="molecule type" value="Genomic_DNA"/>
</dbReference>